<sequence>MLDTYQANECCTASFKGVYVLVLLPTFFLTSPPNPSLSLNRVLISTYFNHHHYKTPYNSIHLNHTQIQFQSISISISSSTFFIS</sequence>
<dbReference type="AlphaFoldDB" id="A0AAD8P1J2"/>
<name>A0AAD8P1J2_TARER</name>
<keyword evidence="2" id="KW-1185">Reference proteome</keyword>
<reference evidence="1" key="1">
    <citation type="journal article" date="2023" name="bioRxiv">
        <title>Improved chromosome-level genome assembly for marigold (Tagetes erecta).</title>
        <authorList>
            <person name="Jiang F."/>
            <person name="Yuan L."/>
            <person name="Wang S."/>
            <person name="Wang H."/>
            <person name="Xu D."/>
            <person name="Wang A."/>
            <person name="Fan W."/>
        </authorList>
    </citation>
    <scope>NUCLEOTIDE SEQUENCE</scope>
    <source>
        <strain evidence="1">WSJ</strain>
        <tissue evidence="1">Leaf</tissue>
    </source>
</reference>
<evidence type="ECO:0000313" key="2">
    <source>
        <dbReference type="Proteomes" id="UP001229421"/>
    </source>
</evidence>
<proteinExistence type="predicted"/>
<accession>A0AAD8P1J2</accession>
<gene>
    <name evidence="1" type="ORF">QVD17_17465</name>
</gene>
<comment type="caution">
    <text evidence="1">The sequence shown here is derived from an EMBL/GenBank/DDBJ whole genome shotgun (WGS) entry which is preliminary data.</text>
</comment>
<organism evidence="1 2">
    <name type="scientific">Tagetes erecta</name>
    <name type="common">African marigold</name>
    <dbReference type="NCBI Taxonomy" id="13708"/>
    <lineage>
        <taxon>Eukaryota</taxon>
        <taxon>Viridiplantae</taxon>
        <taxon>Streptophyta</taxon>
        <taxon>Embryophyta</taxon>
        <taxon>Tracheophyta</taxon>
        <taxon>Spermatophyta</taxon>
        <taxon>Magnoliopsida</taxon>
        <taxon>eudicotyledons</taxon>
        <taxon>Gunneridae</taxon>
        <taxon>Pentapetalae</taxon>
        <taxon>asterids</taxon>
        <taxon>campanulids</taxon>
        <taxon>Asterales</taxon>
        <taxon>Asteraceae</taxon>
        <taxon>Asteroideae</taxon>
        <taxon>Heliantheae alliance</taxon>
        <taxon>Tageteae</taxon>
        <taxon>Tagetes</taxon>
    </lineage>
</organism>
<dbReference type="Proteomes" id="UP001229421">
    <property type="component" value="Unassembled WGS sequence"/>
</dbReference>
<dbReference type="EMBL" id="JAUHHV010000004">
    <property type="protein sequence ID" value="KAK1428626.1"/>
    <property type="molecule type" value="Genomic_DNA"/>
</dbReference>
<protein>
    <submittedName>
        <fullName evidence="1">Uncharacterized protein</fullName>
    </submittedName>
</protein>
<evidence type="ECO:0000313" key="1">
    <source>
        <dbReference type="EMBL" id="KAK1428626.1"/>
    </source>
</evidence>